<accession>A0ABY6L620</accession>
<evidence type="ECO:0000259" key="1">
    <source>
        <dbReference type="PROSITE" id="PS50042"/>
    </source>
</evidence>
<reference evidence="2 3" key="1">
    <citation type="submission" date="2022-01" db="EMBL/GenBank/DDBJ databases">
        <title>A chromosomal length assembly of Cordylochernes scorpioides.</title>
        <authorList>
            <person name="Zeh D."/>
            <person name="Zeh J."/>
        </authorList>
    </citation>
    <scope>NUCLEOTIDE SEQUENCE [LARGE SCALE GENOMIC DNA]</scope>
    <source>
        <strain evidence="2">IN4F17</strain>
        <tissue evidence="2">Whole Body</tissue>
    </source>
</reference>
<proteinExistence type="predicted"/>
<dbReference type="InterPro" id="IPR014710">
    <property type="entry name" value="RmlC-like_jellyroll"/>
</dbReference>
<dbReference type="Gene3D" id="2.60.120.10">
    <property type="entry name" value="Jelly Rolls"/>
    <property type="match status" value="1"/>
</dbReference>
<dbReference type="Proteomes" id="UP001235939">
    <property type="component" value="Chromosome 13"/>
</dbReference>
<evidence type="ECO:0000313" key="2">
    <source>
        <dbReference type="EMBL" id="UYV75922.1"/>
    </source>
</evidence>
<dbReference type="EMBL" id="CP092875">
    <property type="protein sequence ID" value="UYV75922.1"/>
    <property type="molecule type" value="Genomic_DNA"/>
</dbReference>
<evidence type="ECO:0000313" key="3">
    <source>
        <dbReference type="Proteomes" id="UP001235939"/>
    </source>
</evidence>
<organism evidence="2 3">
    <name type="scientific">Cordylochernes scorpioides</name>
    <dbReference type="NCBI Taxonomy" id="51811"/>
    <lineage>
        <taxon>Eukaryota</taxon>
        <taxon>Metazoa</taxon>
        <taxon>Ecdysozoa</taxon>
        <taxon>Arthropoda</taxon>
        <taxon>Chelicerata</taxon>
        <taxon>Arachnida</taxon>
        <taxon>Pseudoscorpiones</taxon>
        <taxon>Cheliferoidea</taxon>
        <taxon>Chernetidae</taxon>
        <taxon>Cordylochernes</taxon>
    </lineage>
</organism>
<sequence>MRTSDPVTIPGSSSATVQHRSNKTKSIFSTTSHVRLTCTSLFWKDEDIDQTKVIVKELQPGVCLIHEESLEDTKLFYVLSGALTVSLQSQADKKDEWVQQSSLFLAHVGEMTGALAVLTGEPSLFTVKTRYASRVGILEKSTVYE</sequence>
<dbReference type="SUPFAM" id="SSF51206">
    <property type="entry name" value="cAMP-binding domain-like"/>
    <property type="match status" value="1"/>
</dbReference>
<name>A0ABY6L620_9ARAC</name>
<dbReference type="PROSITE" id="PS50042">
    <property type="entry name" value="CNMP_BINDING_3"/>
    <property type="match status" value="1"/>
</dbReference>
<keyword evidence="3" id="KW-1185">Reference proteome</keyword>
<gene>
    <name evidence="2" type="ORF">LAZ67_13001820</name>
</gene>
<feature type="domain" description="Cyclic nucleotide-binding" evidence="1">
    <location>
        <begin position="75"/>
        <end position="145"/>
    </location>
</feature>
<dbReference type="InterPro" id="IPR000595">
    <property type="entry name" value="cNMP-bd_dom"/>
</dbReference>
<protein>
    <submittedName>
        <fullName evidence="2">PNPLA6</fullName>
    </submittedName>
</protein>
<dbReference type="InterPro" id="IPR018490">
    <property type="entry name" value="cNMP-bd_dom_sf"/>
</dbReference>